<reference evidence="3 4" key="2">
    <citation type="journal article" date="2016" name="Front. Microbiol.">
        <title>Genome and transcriptome sequences reveal the specific parasitism of the nematophagous Purpureocillium lilacinum 36-1.</title>
        <authorList>
            <person name="Xie J."/>
            <person name="Li S."/>
            <person name="Mo C."/>
            <person name="Xiao X."/>
            <person name="Peng D."/>
            <person name="Wang G."/>
            <person name="Xiao Y."/>
        </authorList>
    </citation>
    <scope>NUCLEOTIDE SEQUENCE [LARGE SCALE GENOMIC DNA]</scope>
    <source>
        <strain evidence="3 4">36-1</strain>
    </source>
</reference>
<organism evidence="3 4">
    <name type="scientific">Purpureocillium lilacinum</name>
    <name type="common">Paecilomyces lilacinus</name>
    <dbReference type="NCBI Taxonomy" id="33203"/>
    <lineage>
        <taxon>Eukaryota</taxon>
        <taxon>Fungi</taxon>
        <taxon>Dikarya</taxon>
        <taxon>Ascomycota</taxon>
        <taxon>Pezizomycotina</taxon>
        <taxon>Sordariomycetes</taxon>
        <taxon>Hypocreomycetidae</taxon>
        <taxon>Hypocreales</taxon>
        <taxon>Ophiocordycipitaceae</taxon>
        <taxon>Purpureocillium</taxon>
    </lineage>
</organism>
<dbReference type="Gene3D" id="3.30.710.10">
    <property type="entry name" value="Potassium Channel Kv1.1, Chain A"/>
    <property type="match status" value="1"/>
</dbReference>
<evidence type="ECO:0000313" key="5">
    <source>
        <dbReference type="Proteomes" id="UP001287286"/>
    </source>
</evidence>
<comment type="caution">
    <text evidence="3">The sequence shown here is derived from an EMBL/GenBank/DDBJ whole genome shotgun (WGS) entry which is preliminary data.</text>
</comment>
<feature type="compositionally biased region" description="Basic and acidic residues" evidence="1">
    <location>
        <begin position="29"/>
        <end position="44"/>
    </location>
</feature>
<dbReference type="InterPro" id="IPR011333">
    <property type="entry name" value="SKP1/BTB/POZ_sf"/>
</dbReference>
<dbReference type="Proteomes" id="UP001287286">
    <property type="component" value="Unassembled WGS sequence"/>
</dbReference>
<reference evidence="3" key="1">
    <citation type="submission" date="2015-05" db="EMBL/GenBank/DDBJ databases">
        <authorList>
            <person name="Wang D.B."/>
            <person name="Wang M."/>
        </authorList>
    </citation>
    <scope>NUCLEOTIDE SEQUENCE</scope>
    <source>
        <strain evidence="3">36-1</strain>
    </source>
</reference>
<keyword evidence="5" id="KW-1185">Reference proteome</keyword>
<name>A0A2U3EQH1_PURLI</name>
<dbReference type="AlphaFoldDB" id="A0A2U3EQH1"/>
<evidence type="ECO:0000313" key="4">
    <source>
        <dbReference type="Proteomes" id="UP000245956"/>
    </source>
</evidence>
<proteinExistence type="predicted"/>
<sequence>MAAATHDIDPDGDIILKLTDANAPFAVWPEKDATDADGKEHETFTDNLDGIDASSEAGEDPEQQGDAVKPSTNSVSSSADENVNTPERPVVPAPEVHLRLSSKHLTLVSPYFKSMLCGPWKEGDRSGTQTRVLTAESWDQDALLTVMCIIHGRNKKVPREVDIEMMAKIAVIVDYYQCHEALEVFSDIWLKELKRTVLLPEAYNRDAVLWLHIANVFSDDLTVRSMTRIMQRDLTEPLSTLGLPVPASVVDRLEAFRTQSIGRLIDEIHVHFTSLSQSFPRTCTDRCDLMSLGAITREMATNNLLLRPKLPYRGKSVGQLMTIMEALRKPSWCPSTHLSRKSKYRYESDFWSDLHSTGKSEGGACQQAEKSWPALQEVMAGIVGFGL</sequence>
<dbReference type="EMBL" id="LCWV01000001">
    <property type="protein sequence ID" value="PWI76753.1"/>
    <property type="molecule type" value="Genomic_DNA"/>
</dbReference>
<gene>
    <name evidence="3" type="ORF">PCL_03947</name>
    <name evidence="2" type="ORF">Purlil1_3508</name>
</gene>
<evidence type="ECO:0000313" key="3">
    <source>
        <dbReference type="EMBL" id="PWI76753.1"/>
    </source>
</evidence>
<feature type="region of interest" description="Disordered" evidence="1">
    <location>
        <begin position="29"/>
        <end position="90"/>
    </location>
</feature>
<feature type="compositionally biased region" description="Polar residues" evidence="1">
    <location>
        <begin position="70"/>
        <end position="85"/>
    </location>
</feature>
<reference evidence="2 5" key="4">
    <citation type="journal article" date="2024" name="Microbiol. Resour. Announc.">
        <title>Genome annotations for the ascomycete fungi Trichoderma harzianum, Trichoderma aggressivum, and Purpureocillium lilacinum.</title>
        <authorList>
            <person name="Beijen E.P.W."/>
            <person name="Ohm R.A."/>
        </authorList>
    </citation>
    <scope>NUCLEOTIDE SEQUENCE [LARGE SCALE GENOMIC DNA]</scope>
    <source>
        <strain evidence="2 5">CBS 150709</strain>
    </source>
</reference>
<accession>A0A2U3EQH1</accession>
<reference evidence="2" key="3">
    <citation type="submission" date="2023-11" db="EMBL/GenBank/DDBJ databases">
        <authorList>
            <person name="Beijen E."/>
            <person name="Ohm R.A."/>
        </authorList>
    </citation>
    <scope>NUCLEOTIDE SEQUENCE</scope>
    <source>
        <strain evidence="2">CBS 150709</strain>
    </source>
</reference>
<dbReference type="EMBL" id="JAWRVI010000009">
    <property type="protein sequence ID" value="KAK4092255.1"/>
    <property type="molecule type" value="Genomic_DNA"/>
</dbReference>
<protein>
    <recommendedName>
        <fullName evidence="6">BTB domain-containing protein</fullName>
    </recommendedName>
</protein>
<evidence type="ECO:0000313" key="2">
    <source>
        <dbReference type="EMBL" id="KAK4092255.1"/>
    </source>
</evidence>
<evidence type="ECO:0008006" key="6">
    <source>
        <dbReference type="Google" id="ProtNLM"/>
    </source>
</evidence>
<evidence type="ECO:0000256" key="1">
    <source>
        <dbReference type="SAM" id="MobiDB-lite"/>
    </source>
</evidence>
<dbReference type="Proteomes" id="UP000245956">
    <property type="component" value="Unassembled WGS sequence"/>
</dbReference>